<evidence type="ECO:0000259" key="3">
    <source>
        <dbReference type="Pfam" id="PF25591"/>
    </source>
</evidence>
<evidence type="ECO:0000256" key="1">
    <source>
        <dbReference type="SAM" id="MobiDB-lite"/>
    </source>
</evidence>
<accession>A0AAP4FEF3</accession>
<feature type="region of interest" description="Disordered" evidence="1">
    <location>
        <begin position="169"/>
        <end position="188"/>
    </location>
</feature>
<dbReference type="InterPro" id="IPR057893">
    <property type="entry name" value="LRV_2"/>
</dbReference>
<organism evidence="4 5">
    <name type="scientific">Pseudoglutamicibacter cumminsii</name>
    <dbReference type="NCBI Taxonomy" id="156979"/>
    <lineage>
        <taxon>Bacteria</taxon>
        <taxon>Bacillati</taxon>
        <taxon>Actinomycetota</taxon>
        <taxon>Actinomycetes</taxon>
        <taxon>Micrococcales</taxon>
        <taxon>Micrococcaceae</taxon>
        <taxon>Pseudoglutamicibacter</taxon>
    </lineage>
</organism>
<feature type="compositionally biased region" description="Low complexity" evidence="1">
    <location>
        <begin position="231"/>
        <end position="244"/>
    </location>
</feature>
<feature type="region of interest" description="Disordered" evidence="1">
    <location>
        <begin position="57"/>
        <end position="159"/>
    </location>
</feature>
<sequence length="426" mass="45400">MMFEDGEMDEARLRLEDPQLSADELVRIATDHPELKSQVFMHPNCPTGLVVQILSELQGPPPTSEPRATDATDASDDTDATQWSIPPVPPASAPPLADSTTEEPEIQEPGASGGAPLFAPILPPVSADGAAEEASAASRHSGEPQPYLQQHPAHQQYPEQSHYAAQPYYPAQPYAPGQSFEYEEDDEHPRRRGGAALAIVLVAVIAIVGAVFAGKFLLGGGTQRSASDSVAEAPGSSSAENAGESSEDEGDQNGEDKPKEPLPPEAYQGARGAAPSGSLEPSETVSKSGLKIASIVTPTGNIGCDIRLTDNSEDPEDHSKDSIICAVKSWKDDAPVAADPKPDKGTTPYVYLGSEDKEPSYGGSHKGKFCFEKDGCEDGFKGQKLEYDKAVTYGDFVCVSEMHGLTCWNTKTERGVFLSRDHFLTF</sequence>
<keyword evidence="2" id="KW-1133">Transmembrane helix</keyword>
<name>A0AAP4FEF3_9MICC</name>
<feature type="domain" description="Leucine rich repeat variant" evidence="3">
    <location>
        <begin position="11"/>
        <end position="59"/>
    </location>
</feature>
<feature type="transmembrane region" description="Helical" evidence="2">
    <location>
        <begin position="195"/>
        <end position="218"/>
    </location>
</feature>
<evidence type="ECO:0000313" key="4">
    <source>
        <dbReference type="EMBL" id="MDK6274738.1"/>
    </source>
</evidence>
<comment type="caution">
    <text evidence="4">The sequence shown here is derived from an EMBL/GenBank/DDBJ whole genome shotgun (WGS) entry which is preliminary data.</text>
</comment>
<dbReference type="EMBL" id="JASODW010000002">
    <property type="protein sequence ID" value="MDK6274738.1"/>
    <property type="molecule type" value="Genomic_DNA"/>
</dbReference>
<keyword evidence="2" id="KW-0472">Membrane</keyword>
<reference evidence="4" key="1">
    <citation type="submission" date="2023-05" db="EMBL/GenBank/DDBJ databases">
        <title>Cataloging the Phylogenetic Diversity of Human Bladder Bacteria.</title>
        <authorList>
            <person name="Du J."/>
        </authorList>
    </citation>
    <scope>NUCLEOTIDE SEQUENCE</scope>
    <source>
        <strain evidence="4">UMB9978</strain>
    </source>
</reference>
<protein>
    <recommendedName>
        <fullName evidence="3">Leucine rich repeat variant domain-containing protein</fullName>
    </recommendedName>
</protein>
<proteinExistence type="predicted"/>
<dbReference type="Pfam" id="PF25591">
    <property type="entry name" value="LRV_2"/>
    <property type="match status" value="1"/>
</dbReference>
<dbReference type="AlphaFoldDB" id="A0AAP4FEF3"/>
<keyword evidence="2" id="KW-0812">Transmembrane</keyword>
<dbReference type="RefSeq" id="WP_285330657.1">
    <property type="nucleotide sequence ID" value="NZ_JASODW010000002.1"/>
</dbReference>
<gene>
    <name evidence="4" type="ORF">QP116_03085</name>
</gene>
<evidence type="ECO:0000256" key="2">
    <source>
        <dbReference type="SAM" id="Phobius"/>
    </source>
</evidence>
<feature type="region of interest" description="Disordered" evidence="1">
    <location>
        <begin position="223"/>
        <end position="285"/>
    </location>
</feature>
<evidence type="ECO:0000313" key="5">
    <source>
        <dbReference type="Proteomes" id="UP001240483"/>
    </source>
</evidence>
<dbReference type="Proteomes" id="UP001240483">
    <property type="component" value="Unassembled WGS sequence"/>
</dbReference>